<feature type="domain" description="BRCT" evidence="3">
    <location>
        <begin position="323"/>
        <end position="408"/>
    </location>
</feature>
<dbReference type="GeneID" id="18870026"/>
<reference evidence="4 5" key="1">
    <citation type="journal article" date="2011" name="Proc. Natl. Acad. Sci. U.S.A.">
        <title>Comparative genomics of xylose-fermenting fungi for enhanced biofuel production.</title>
        <authorList>
            <person name="Wohlbach D.J."/>
            <person name="Kuo A."/>
            <person name="Sato T.K."/>
            <person name="Potts K.M."/>
            <person name="Salamov A.A."/>
            <person name="LaButti K.M."/>
            <person name="Sun H."/>
            <person name="Clum A."/>
            <person name="Pangilinan J.L."/>
            <person name="Lindquist E.A."/>
            <person name="Lucas S."/>
            <person name="Lapidus A."/>
            <person name="Jin M."/>
            <person name="Gunawan C."/>
            <person name="Balan V."/>
            <person name="Dale B.E."/>
            <person name="Jeffries T.W."/>
            <person name="Zinkel R."/>
            <person name="Barry K.W."/>
            <person name="Grigoriev I.V."/>
            <person name="Gasch A.P."/>
        </authorList>
    </citation>
    <scope>NUCLEOTIDE SEQUENCE [LARGE SCALE GENOMIC DNA]</scope>
    <source>
        <strain evidence="5">NRRL Y-27907 / 11-Y1</strain>
    </source>
</reference>
<dbReference type="GO" id="GO:0033314">
    <property type="term" value="P:mitotic DNA replication checkpoint signaling"/>
    <property type="evidence" value="ECO:0007669"/>
    <property type="project" value="TreeGrafter"/>
</dbReference>
<dbReference type="Gene3D" id="3.40.50.10190">
    <property type="entry name" value="BRCT domain"/>
    <property type="match status" value="4"/>
</dbReference>
<feature type="domain" description="BRCT" evidence="3">
    <location>
        <begin position="6"/>
        <end position="87"/>
    </location>
</feature>
<dbReference type="Pfam" id="PF00533">
    <property type="entry name" value="BRCT"/>
    <property type="match status" value="2"/>
</dbReference>
<keyword evidence="5" id="KW-1185">Reference proteome</keyword>
<evidence type="ECO:0000256" key="1">
    <source>
        <dbReference type="ARBA" id="ARBA00022737"/>
    </source>
</evidence>
<dbReference type="InParanoid" id="G3AKH2"/>
<dbReference type="SMART" id="SM00292">
    <property type="entry name" value="BRCT"/>
    <property type="match status" value="4"/>
</dbReference>
<dbReference type="HOGENOM" id="CLU_397390_0_0_1"/>
<feature type="compositionally biased region" description="Basic residues" evidence="2">
    <location>
        <begin position="607"/>
        <end position="617"/>
    </location>
</feature>
<feature type="region of interest" description="Disordered" evidence="2">
    <location>
        <begin position="238"/>
        <end position="261"/>
    </location>
</feature>
<feature type="compositionally biased region" description="Basic and acidic residues" evidence="2">
    <location>
        <begin position="312"/>
        <end position="321"/>
    </location>
</feature>
<dbReference type="STRING" id="619300.G3AKH2"/>
<gene>
    <name evidence="4" type="ORF">SPAPADRAFT_137185</name>
</gene>
<dbReference type="FunCoup" id="G3AKH2">
    <property type="interactions" value="42"/>
</dbReference>
<feature type="region of interest" description="Disordered" evidence="2">
    <location>
        <begin position="293"/>
        <end position="321"/>
    </location>
</feature>
<dbReference type="EMBL" id="GL996501">
    <property type="protein sequence ID" value="EGW32929.1"/>
    <property type="molecule type" value="Genomic_DNA"/>
</dbReference>
<dbReference type="InterPro" id="IPR036420">
    <property type="entry name" value="BRCT_dom_sf"/>
</dbReference>
<dbReference type="OrthoDB" id="251770at2759"/>
<feature type="region of interest" description="Disordered" evidence="2">
    <location>
        <begin position="679"/>
        <end position="702"/>
    </location>
</feature>
<feature type="compositionally biased region" description="Acidic residues" evidence="2">
    <location>
        <begin position="293"/>
        <end position="305"/>
    </location>
</feature>
<dbReference type="KEGG" id="spaa:SPAPADRAFT_137185"/>
<dbReference type="PANTHER" id="PTHR13561:SF20">
    <property type="entry name" value="DNA TOPOISOMERASE 2-BINDING PROTEIN 1"/>
    <property type="match status" value="1"/>
</dbReference>
<protein>
    <recommendedName>
        <fullName evidence="3">BRCT domain-containing protein</fullName>
    </recommendedName>
</protein>
<feature type="domain" description="BRCT" evidence="3">
    <location>
        <begin position="134"/>
        <end position="215"/>
    </location>
</feature>
<evidence type="ECO:0000313" key="4">
    <source>
        <dbReference type="EMBL" id="EGW32929.1"/>
    </source>
</evidence>
<dbReference type="OMA" id="ERCLHYK"/>
<organism evidence="5">
    <name type="scientific">Spathaspora passalidarum (strain NRRL Y-27907 / 11-Y1)</name>
    <dbReference type="NCBI Taxonomy" id="619300"/>
    <lineage>
        <taxon>Eukaryota</taxon>
        <taxon>Fungi</taxon>
        <taxon>Dikarya</taxon>
        <taxon>Ascomycota</taxon>
        <taxon>Saccharomycotina</taxon>
        <taxon>Pichiomycetes</taxon>
        <taxon>Debaryomycetaceae</taxon>
        <taxon>Spathaspora</taxon>
    </lineage>
</organism>
<name>G3AKH2_SPAPN</name>
<dbReference type="InterPro" id="IPR001357">
    <property type="entry name" value="BRCT_dom"/>
</dbReference>
<feature type="region of interest" description="Disordered" evidence="2">
    <location>
        <begin position="587"/>
        <end position="621"/>
    </location>
</feature>
<dbReference type="SUPFAM" id="SSF52113">
    <property type="entry name" value="BRCT domain"/>
    <property type="match status" value="4"/>
</dbReference>
<dbReference type="CDD" id="cd00027">
    <property type="entry name" value="BRCT"/>
    <property type="match status" value="1"/>
</dbReference>
<dbReference type="eggNOG" id="KOG1929">
    <property type="taxonomic scope" value="Eukaryota"/>
</dbReference>
<dbReference type="GO" id="GO:0006270">
    <property type="term" value="P:DNA replication initiation"/>
    <property type="evidence" value="ECO:0007669"/>
    <property type="project" value="TreeGrafter"/>
</dbReference>
<evidence type="ECO:0000256" key="2">
    <source>
        <dbReference type="SAM" id="MobiDB-lite"/>
    </source>
</evidence>
<feature type="compositionally biased region" description="Basic residues" evidence="2">
    <location>
        <begin position="693"/>
        <end position="702"/>
    </location>
</feature>
<proteinExistence type="predicted"/>
<dbReference type="RefSeq" id="XP_007374444.1">
    <property type="nucleotide sequence ID" value="XM_007374382.1"/>
</dbReference>
<feature type="compositionally biased region" description="Polar residues" evidence="2">
    <location>
        <begin position="247"/>
        <end position="256"/>
    </location>
</feature>
<keyword evidence="1" id="KW-0677">Repeat</keyword>
<evidence type="ECO:0000259" key="3">
    <source>
        <dbReference type="PROSITE" id="PS50172"/>
    </source>
</evidence>
<accession>G3AKH2</accession>
<dbReference type="Proteomes" id="UP000000709">
    <property type="component" value="Unassembled WGS sequence"/>
</dbReference>
<dbReference type="PANTHER" id="PTHR13561">
    <property type="entry name" value="DNA REPLICATION REGULATOR DPB11-RELATED"/>
    <property type="match status" value="1"/>
</dbReference>
<dbReference type="AlphaFoldDB" id="G3AKH2"/>
<sequence length="702" mass="80169">MTSISGSSRPFTGQMFCCTGIPSSQREEMATKIETLGGKHYSDLMSDVNYLIVGDRNTEKYRFCIRNRADIKFVTVQSVLKVHHAWINGEENPEEMNIDKYLLPIFHNINICFSRIDLSTSQISGLLNCKFRQNKSTSFSPSSFFTYKNLATIVSQNGGKSTESLSLTNTCVVSTDLRGKRYAKAVEWDKPVVHPLWIFDSLIRGAALDFEDYALTNDPLEMYERGCSVWSQLDLNSTVSSEREKSTTPVRTTTLTESKKINKLKRSHNDEIWNSIMDKTKTNSKRQQMKDDIWDENNDNSDSDNENTQIESKSKQEDLEPSKESQLFLGFNFLLVGFSANEFTLLSKAVENLSGEVTDDSTDNSITHIILPASKGGQSNAMLKIMPSSLLSKITNGYLKVVTEWFVERSMYYKRVMTDRWCMPMKGLAKSKKKFKICITGFTGIEQLHIEKLISYLDFEYCSNLNSKRDLLIVNISLFQPNLNKTSPQLFNYKYKDIVNCPIYQSGNNNSSVAKISSRNKINAAKNWNIPIVSIAYLWEIMELSMGKSTLVMPELINLQWCLFAPSNYSKPKSLLEYVTNLQQASSSAEKGEEKESQSDTQVRLPSPRKAKGKTRYGRLGGAQSVSNSIKRVIEHDEEQQTQNEEACFDITNIEEDDEELNQVRYQDTDSIRTEEQLMRKLSGTEMLDQEKPRKRTRTRRN</sequence>
<dbReference type="GO" id="GO:0007095">
    <property type="term" value="P:mitotic G2 DNA damage checkpoint signaling"/>
    <property type="evidence" value="ECO:0007669"/>
    <property type="project" value="TreeGrafter"/>
</dbReference>
<evidence type="ECO:0000313" key="5">
    <source>
        <dbReference type="Proteomes" id="UP000000709"/>
    </source>
</evidence>
<dbReference type="PROSITE" id="PS50172">
    <property type="entry name" value="BRCT"/>
    <property type="match status" value="3"/>
</dbReference>